<comment type="similarity">
    <text evidence="1">Belongs to the short-chain dehydrogenases/reductases (SDR) family.</text>
</comment>
<organism evidence="7 8">
    <name type="scientific">Coemansia brasiliensis</name>
    <dbReference type="NCBI Taxonomy" id="2650707"/>
    <lineage>
        <taxon>Eukaryota</taxon>
        <taxon>Fungi</taxon>
        <taxon>Fungi incertae sedis</taxon>
        <taxon>Zoopagomycota</taxon>
        <taxon>Kickxellomycotina</taxon>
        <taxon>Kickxellomycetes</taxon>
        <taxon>Kickxellales</taxon>
        <taxon>Kickxellaceae</taxon>
        <taxon>Coemansia</taxon>
    </lineage>
</organism>
<dbReference type="Gene3D" id="3.40.50.720">
    <property type="entry name" value="NAD(P)-binding Rossmann-like Domain"/>
    <property type="match status" value="1"/>
</dbReference>
<dbReference type="PANTHER" id="PTHR42879:SF2">
    <property type="entry name" value="3-OXOACYL-[ACYL-CARRIER-PROTEIN] REDUCTASE FABG"/>
    <property type="match status" value="1"/>
</dbReference>
<dbReference type="InterPro" id="IPR002347">
    <property type="entry name" value="SDR_fam"/>
</dbReference>
<dbReference type="Pfam" id="PF13561">
    <property type="entry name" value="adh_short_C2"/>
    <property type="match status" value="1"/>
</dbReference>
<dbReference type="SUPFAM" id="SSF51735">
    <property type="entry name" value="NAD(P)-binding Rossmann-fold domains"/>
    <property type="match status" value="1"/>
</dbReference>
<feature type="domain" description="Ketoreductase" evidence="6">
    <location>
        <begin position="9"/>
        <end position="187"/>
    </location>
</feature>
<name>A0A9W8I1V4_9FUNG</name>
<accession>A0A9W8I1V4</accession>
<keyword evidence="4" id="KW-0560">Oxidoreductase</keyword>
<sequence length="242" mass="25711">MASLSLAGRTALVTGASGGIGGAISRELAQRGAHVVLTGRNQARLASLQQQLYQPSNHRISQCDLTCTSSVNALVKSLDSIDILVNAAGVSRDSLAMRQREDELDEMMQINLRSAMKLCKQVSPMMVRKRSGCIINVSSVVGIHGNVGQSGYAATKAGLIGFTRSLAKELGPRGVRANVIAPGFIDTEMTRNILQQPATKSLIDRIPLQHLGTVDDVAHATAFIAEAKYMTGQVLIIDGGLF</sequence>
<gene>
    <name evidence="7" type="ORF">IWW36_005214</name>
</gene>
<dbReference type="GO" id="GO:0032787">
    <property type="term" value="P:monocarboxylic acid metabolic process"/>
    <property type="evidence" value="ECO:0007669"/>
    <property type="project" value="UniProtKB-ARBA"/>
</dbReference>
<dbReference type="InterPro" id="IPR036291">
    <property type="entry name" value="NAD(P)-bd_dom_sf"/>
</dbReference>
<evidence type="ECO:0000259" key="6">
    <source>
        <dbReference type="SMART" id="SM00822"/>
    </source>
</evidence>
<proteinExistence type="inferred from homology"/>
<dbReference type="Proteomes" id="UP001139887">
    <property type="component" value="Unassembled WGS sequence"/>
</dbReference>
<keyword evidence="3" id="KW-0521">NADP</keyword>
<dbReference type="InterPro" id="IPR020904">
    <property type="entry name" value="Sc_DH/Rdtase_CS"/>
</dbReference>
<evidence type="ECO:0000313" key="8">
    <source>
        <dbReference type="Proteomes" id="UP001139887"/>
    </source>
</evidence>
<reference evidence="7" key="1">
    <citation type="submission" date="2022-07" db="EMBL/GenBank/DDBJ databases">
        <title>Phylogenomic reconstructions and comparative analyses of Kickxellomycotina fungi.</title>
        <authorList>
            <person name="Reynolds N.K."/>
            <person name="Stajich J.E."/>
            <person name="Barry K."/>
            <person name="Grigoriev I.V."/>
            <person name="Crous P."/>
            <person name="Smith M.E."/>
        </authorList>
    </citation>
    <scope>NUCLEOTIDE SEQUENCE</scope>
    <source>
        <strain evidence="7">NRRL 1566</strain>
    </source>
</reference>
<dbReference type="OrthoDB" id="1669814at2759"/>
<evidence type="ECO:0000256" key="2">
    <source>
        <dbReference type="ARBA" id="ARBA00012948"/>
    </source>
</evidence>
<dbReference type="SMART" id="SM00822">
    <property type="entry name" value="PKS_KR"/>
    <property type="match status" value="1"/>
</dbReference>
<feature type="non-terminal residue" evidence="7">
    <location>
        <position position="1"/>
    </location>
</feature>
<dbReference type="PRINTS" id="PR00081">
    <property type="entry name" value="GDHRDH"/>
</dbReference>
<evidence type="ECO:0000256" key="5">
    <source>
        <dbReference type="ARBA" id="ARBA00048508"/>
    </source>
</evidence>
<comment type="caution">
    <text evidence="7">The sequence shown here is derived from an EMBL/GenBank/DDBJ whole genome shotgun (WGS) entry which is preliminary data.</text>
</comment>
<dbReference type="PROSITE" id="PS00061">
    <property type="entry name" value="ADH_SHORT"/>
    <property type="match status" value="1"/>
</dbReference>
<evidence type="ECO:0000313" key="7">
    <source>
        <dbReference type="EMBL" id="KAJ2844376.1"/>
    </source>
</evidence>
<evidence type="ECO:0000256" key="1">
    <source>
        <dbReference type="ARBA" id="ARBA00006484"/>
    </source>
</evidence>
<dbReference type="InterPro" id="IPR057326">
    <property type="entry name" value="KR_dom"/>
</dbReference>
<dbReference type="EMBL" id="JANBUW010001099">
    <property type="protein sequence ID" value="KAJ2844376.1"/>
    <property type="molecule type" value="Genomic_DNA"/>
</dbReference>
<evidence type="ECO:0000256" key="3">
    <source>
        <dbReference type="ARBA" id="ARBA00022857"/>
    </source>
</evidence>
<dbReference type="PRINTS" id="PR00080">
    <property type="entry name" value="SDRFAMILY"/>
</dbReference>
<evidence type="ECO:0000256" key="4">
    <source>
        <dbReference type="ARBA" id="ARBA00023002"/>
    </source>
</evidence>
<dbReference type="FunFam" id="3.40.50.720:FF:000173">
    <property type="entry name" value="3-oxoacyl-[acyl-carrier protein] reductase"/>
    <property type="match status" value="1"/>
</dbReference>
<dbReference type="PANTHER" id="PTHR42879">
    <property type="entry name" value="3-OXOACYL-(ACYL-CARRIER-PROTEIN) REDUCTASE"/>
    <property type="match status" value="1"/>
</dbReference>
<dbReference type="EC" id="1.1.1.100" evidence="2"/>
<comment type="catalytic activity">
    <reaction evidence="5">
        <text>a (3R)-hydroxyacyl-[ACP] + NADP(+) = a 3-oxoacyl-[ACP] + NADPH + H(+)</text>
        <dbReference type="Rhea" id="RHEA:17397"/>
        <dbReference type="Rhea" id="RHEA-COMP:9916"/>
        <dbReference type="Rhea" id="RHEA-COMP:9945"/>
        <dbReference type="ChEBI" id="CHEBI:15378"/>
        <dbReference type="ChEBI" id="CHEBI:57783"/>
        <dbReference type="ChEBI" id="CHEBI:58349"/>
        <dbReference type="ChEBI" id="CHEBI:78776"/>
        <dbReference type="ChEBI" id="CHEBI:78827"/>
        <dbReference type="EC" id="1.1.1.100"/>
    </reaction>
</comment>
<dbReference type="AlphaFoldDB" id="A0A9W8I1V4"/>
<dbReference type="GO" id="GO:0004316">
    <property type="term" value="F:3-oxoacyl-[acyl-carrier-protein] reductase (NADPH) activity"/>
    <property type="evidence" value="ECO:0007669"/>
    <property type="project" value="UniProtKB-EC"/>
</dbReference>
<keyword evidence="8" id="KW-1185">Reference proteome</keyword>
<protein>
    <recommendedName>
        <fullName evidence="2">3-oxoacyl-[acyl-carrier-protein] reductase</fullName>
        <ecNumber evidence="2">1.1.1.100</ecNumber>
    </recommendedName>
</protein>
<dbReference type="InterPro" id="IPR050259">
    <property type="entry name" value="SDR"/>
</dbReference>